<accession>A0A1I3LKJ7</accession>
<evidence type="ECO:0000256" key="1">
    <source>
        <dbReference type="SAM" id="Phobius"/>
    </source>
</evidence>
<evidence type="ECO:0000313" key="2">
    <source>
        <dbReference type="EMBL" id="SFI85227.1"/>
    </source>
</evidence>
<gene>
    <name evidence="2" type="ORF">SAMN05192543_104466</name>
</gene>
<feature type="transmembrane region" description="Helical" evidence="1">
    <location>
        <begin position="85"/>
        <end position="106"/>
    </location>
</feature>
<organism evidence="2 3">
    <name type="scientific">Paraburkholderia megapolitana</name>
    <dbReference type="NCBI Taxonomy" id="420953"/>
    <lineage>
        <taxon>Bacteria</taxon>
        <taxon>Pseudomonadati</taxon>
        <taxon>Pseudomonadota</taxon>
        <taxon>Betaproteobacteria</taxon>
        <taxon>Burkholderiales</taxon>
        <taxon>Burkholderiaceae</taxon>
        <taxon>Paraburkholderia</taxon>
    </lineage>
</organism>
<keyword evidence="1" id="KW-1133">Transmembrane helix</keyword>
<dbReference type="EMBL" id="FOQU01000004">
    <property type="protein sequence ID" value="SFI85227.1"/>
    <property type="molecule type" value="Genomic_DNA"/>
</dbReference>
<sequence length="144" mass="15673">MNETTLDKVVNEDRFAVAQVILYLFAFLQVLVALGTGIGGASFEVPPQGSMMQRVSATTNAIINILSFAVGYVLLARCLYRCTTLVWRIAMCVFLINAGVAVLAFAARPNPYPVLTFCLSISGAISVWRGRSAMRPRAEPEAIR</sequence>
<keyword evidence="1" id="KW-0812">Transmembrane</keyword>
<dbReference type="Proteomes" id="UP000199548">
    <property type="component" value="Unassembled WGS sequence"/>
</dbReference>
<reference evidence="2 3" key="1">
    <citation type="submission" date="2016-10" db="EMBL/GenBank/DDBJ databases">
        <authorList>
            <person name="de Groot N.N."/>
        </authorList>
    </citation>
    <scope>NUCLEOTIDE SEQUENCE [LARGE SCALE GENOMIC DNA]</scope>
    <source>
        <strain evidence="2 3">LMG 23650</strain>
    </source>
</reference>
<dbReference type="OrthoDB" id="9114887at2"/>
<keyword evidence="1" id="KW-0472">Membrane</keyword>
<feature type="transmembrane region" description="Helical" evidence="1">
    <location>
        <begin position="112"/>
        <end position="128"/>
    </location>
</feature>
<dbReference type="RefSeq" id="WP_091012459.1">
    <property type="nucleotide sequence ID" value="NZ_CP041743.1"/>
</dbReference>
<feature type="transmembrane region" description="Helical" evidence="1">
    <location>
        <begin position="20"/>
        <end position="41"/>
    </location>
</feature>
<proteinExistence type="predicted"/>
<evidence type="ECO:0000313" key="3">
    <source>
        <dbReference type="Proteomes" id="UP000199548"/>
    </source>
</evidence>
<feature type="transmembrane region" description="Helical" evidence="1">
    <location>
        <begin position="61"/>
        <end position="80"/>
    </location>
</feature>
<protein>
    <submittedName>
        <fullName evidence="2">Uncharacterized protein</fullName>
    </submittedName>
</protein>
<keyword evidence="3" id="KW-1185">Reference proteome</keyword>
<name>A0A1I3LKJ7_9BURK</name>
<dbReference type="AlphaFoldDB" id="A0A1I3LKJ7"/>